<feature type="region of interest" description="Disordered" evidence="1">
    <location>
        <begin position="328"/>
        <end position="406"/>
    </location>
</feature>
<evidence type="ECO:0000313" key="5">
    <source>
        <dbReference type="Proteomes" id="UP000030669"/>
    </source>
</evidence>
<dbReference type="GeneID" id="19303672"/>
<dbReference type="KEGG" id="gtr:GLOTRDRAFT_136986"/>
<evidence type="ECO:0000259" key="3">
    <source>
        <dbReference type="Pfam" id="PF23647"/>
    </source>
</evidence>
<dbReference type="RefSeq" id="XP_007863477.1">
    <property type="nucleotide sequence ID" value="XM_007865286.1"/>
</dbReference>
<gene>
    <name evidence="4" type="ORF">GLOTRDRAFT_136986</name>
</gene>
<dbReference type="Pfam" id="PF06159">
    <property type="entry name" value="TRAPPC13_N"/>
    <property type="match status" value="1"/>
</dbReference>
<sequence>MEAPSHPLSLKVMRVSRPAVASAWEPFFSSSPSYSSRSTASILSLQGDKPLPGHPKTLRDLTHATELLTLPSSFGAIQLGETFTSCLCVNNDAPVDVDGVTLKVEMQTGTSKVIIGEFGGPQFRLSVGDTLENIVSHEIKELGQHVLACTVSYRSLPGQVHPGNGEPGHDHPSQSFRKFYKFAVTNPLSVKTKVHTPRSPSALLSREERDRVFLEVHIQNMTQDALWFERIHFECAEGWTAQDANVVVSQQDHKPESIFTITSELMQPQDMRQYIYILSPSQLPRFPVDHPPGAVMPLGRLDISWRSSFGEPGRLLTSTLSRRIPLVQAQPPQPPASALPPHLQRGSTVGSPRPRSPQLPQERPSTPPAPYRPASPFRGRTIGGPISPRPQSPGPSSAPAVTSVNQPIPLMPHATDIEVDLVVRSLPRDSIRLEVPFRIACTITVSCTIPALRAQQERAISLIIQHIQPSAPVPKPVVIPEIFSPRLPSSGFSTPRSPATQSKVNLDYVSIERKLMESPKPIYPGARAVDVDETANDLLLPPPIVDPVADGKSPGSRAIVFLGPSTIFLPTLRLRLPEVVVEDQSNDAANTDESLRVQTSQDFDLSYLPLLEGFSRVGGIRILLQNDRWEERGQHHDDSKDVKTVSELRILSDIAEIWVQT</sequence>
<dbReference type="eggNOG" id="KOG2625">
    <property type="taxonomic scope" value="Eukaryota"/>
</dbReference>
<dbReference type="OrthoDB" id="10250284at2759"/>
<dbReference type="EMBL" id="KB469298">
    <property type="protein sequence ID" value="EPQ58238.1"/>
    <property type="molecule type" value="Genomic_DNA"/>
</dbReference>
<dbReference type="GO" id="GO:1990072">
    <property type="term" value="C:TRAPPIII protein complex"/>
    <property type="evidence" value="ECO:0007669"/>
    <property type="project" value="TreeGrafter"/>
</dbReference>
<feature type="domain" description="Trafficking protein particle complex subunit 13 N-terminal" evidence="2">
    <location>
        <begin position="6"/>
        <end position="184"/>
    </location>
</feature>
<dbReference type="AlphaFoldDB" id="S7QGD1"/>
<proteinExistence type="predicted"/>
<keyword evidence="5" id="KW-1185">Reference proteome</keyword>
<dbReference type="HOGENOM" id="CLU_390303_0_0_1"/>
<evidence type="ECO:0000259" key="2">
    <source>
        <dbReference type="Pfam" id="PF06159"/>
    </source>
</evidence>
<dbReference type="PANTHER" id="PTHR13134">
    <property type="entry name" value="TRAFFICKING PROTEIN PARTICLE COMPLEX SUBUNIT 13"/>
    <property type="match status" value="1"/>
</dbReference>
<feature type="domain" description="Trafficking protein particle complex subunit 13 middle" evidence="3">
    <location>
        <begin position="188"/>
        <end position="325"/>
    </location>
</feature>
<dbReference type="InterPro" id="IPR010378">
    <property type="entry name" value="TRAPPC13"/>
</dbReference>
<dbReference type="Pfam" id="PF23647">
    <property type="entry name" value="TRAPPC13_M"/>
    <property type="match status" value="1"/>
</dbReference>
<evidence type="ECO:0000256" key="1">
    <source>
        <dbReference type="SAM" id="MobiDB-lite"/>
    </source>
</evidence>
<dbReference type="PANTHER" id="PTHR13134:SF3">
    <property type="entry name" value="TRAFFICKING PROTEIN PARTICLE COMPLEX SUBUNIT 13"/>
    <property type="match status" value="1"/>
</dbReference>
<name>S7QGD1_GLOTA</name>
<dbReference type="InterPro" id="IPR055429">
    <property type="entry name" value="TRAPPC13_M"/>
</dbReference>
<dbReference type="STRING" id="670483.S7QGD1"/>
<reference evidence="4 5" key="1">
    <citation type="journal article" date="2012" name="Science">
        <title>The Paleozoic origin of enzymatic lignin decomposition reconstructed from 31 fungal genomes.</title>
        <authorList>
            <person name="Floudas D."/>
            <person name="Binder M."/>
            <person name="Riley R."/>
            <person name="Barry K."/>
            <person name="Blanchette R.A."/>
            <person name="Henrissat B."/>
            <person name="Martinez A.T."/>
            <person name="Otillar R."/>
            <person name="Spatafora J.W."/>
            <person name="Yadav J.S."/>
            <person name="Aerts A."/>
            <person name="Benoit I."/>
            <person name="Boyd A."/>
            <person name="Carlson A."/>
            <person name="Copeland A."/>
            <person name="Coutinho P.M."/>
            <person name="de Vries R.P."/>
            <person name="Ferreira P."/>
            <person name="Findley K."/>
            <person name="Foster B."/>
            <person name="Gaskell J."/>
            <person name="Glotzer D."/>
            <person name="Gorecki P."/>
            <person name="Heitman J."/>
            <person name="Hesse C."/>
            <person name="Hori C."/>
            <person name="Igarashi K."/>
            <person name="Jurgens J.A."/>
            <person name="Kallen N."/>
            <person name="Kersten P."/>
            <person name="Kohler A."/>
            <person name="Kuees U."/>
            <person name="Kumar T.K.A."/>
            <person name="Kuo A."/>
            <person name="LaButti K."/>
            <person name="Larrondo L.F."/>
            <person name="Lindquist E."/>
            <person name="Ling A."/>
            <person name="Lombard V."/>
            <person name="Lucas S."/>
            <person name="Lundell T."/>
            <person name="Martin R."/>
            <person name="McLaughlin D.J."/>
            <person name="Morgenstern I."/>
            <person name="Morin E."/>
            <person name="Murat C."/>
            <person name="Nagy L.G."/>
            <person name="Nolan M."/>
            <person name="Ohm R.A."/>
            <person name="Patyshakuliyeva A."/>
            <person name="Rokas A."/>
            <person name="Ruiz-Duenas F.J."/>
            <person name="Sabat G."/>
            <person name="Salamov A."/>
            <person name="Samejima M."/>
            <person name="Schmutz J."/>
            <person name="Slot J.C."/>
            <person name="St John F."/>
            <person name="Stenlid J."/>
            <person name="Sun H."/>
            <person name="Sun S."/>
            <person name="Syed K."/>
            <person name="Tsang A."/>
            <person name="Wiebenga A."/>
            <person name="Young D."/>
            <person name="Pisabarro A."/>
            <person name="Eastwood D.C."/>
            <person name="Martin F."/>
            <person name="Cullen D."/>
            <person name="Grigoriev I.V."/>
            <person name="Hibbett D.S."/>
        </authorList>
    </citation>
    <scope>NUCLEOTIDE SEQUENCE [LARGE SCALE GENOMIC DNA]</scope>
    <source>
        <strain evidence="4 5">ATCC 11539</strain>
    </source>
</reference>
<dbReference type="OMA" id="AWEPFYS"/>
<organism evidence="4 5">
    <name type="scientific">Gloeophyllum trabeum (strain ATCC 11539 / FP-39264 / Madison 617)</name>
    <name type="common">Brown rot fungus</name>
    <dbReference type="NCBI Taxonomy" id="670483"/>
    <lineage>
        <taxon>Eukaryota</taxon>
        <taxon>Fungi</taxon>
        <taxon>Dikarya</taxon>
        <taxon>Basidiomycota</taxon>
        <taxon>Agaricomycotina</taxon>
        <taxon>Agaricomycetes</taxon>
        <taxon>Gloeophyllales</taxon>
        <taxon>Gloeophyllaceae</taxon>
        <taxon>Gloeophyllum</taxon>
    </lineage>
</organism>
<dbReference type="Proteomes" id="UP000030669">
    <property type="component" value="Unassembled WGS sequence"/>
</dbReference>
<evidence type="ECO:0000313" key="4">
    <source>
        <dbReference type="EMBL" id="EPQ58238.1"/>
    </source>
</evidence>
<dbReference type="InterPro" id="IPR055427">
    <property type="entry name" value="TRAPPC13_N"/>
</dbReference>
<protein>
    <submittedName>
        <fullName evidence="4">DUF974-domain-containing protein</fullName>
    </submittedName>
</protein>
<accession>S7QGD1</accession>